<dbReference type="OrthoDB" id="2910287at2759"/>
<gene>
    <name evidence="2" type="ORF">B0J11DRAFT_512977</name>
</gene>
<evidence type="ECO:0000256" key="1">
    <source>
        <dbReference type="SAM" id="SignalP"/>
    </source>
</evidence>
<keyword evidence="3" id="KW-1185">Reference proteome</keyword>
<name>A0A9P9CY93_9PLEO</name>
<evidence type="ECO:0000313" key="3">
    <source>
        <dbReference type="Proteomes" id="UP000700596"/>
    </source>
</evidence>
<proteinExistence type="predicted"/>
<dbReference type="EMBL" id="JAGMWT010000034">
    <property type="protein sequence ID" value="KAH7109049.1"/>
    <property type="molecule type" value="Genomic_DNA"/>
</dbReference>
<dbReference type="Proteomes" id="UP000700596">
    <property type="component" value="Unassembled WGS sequence"/>
</dbReference>
<dbReference type="AlphaFoldDB" id="A0A9P9CY93"/>
<evidence type="ECO:0000313" key="2">
    <source>
        <dbReference type="EMBL" id="KAH7109049.1"/>
    </source>
</evidence>
<organism evidence="2 3">
    <name type="scientific">Dendryphion nanum</name>
    <dbReference type="NCBI Taxonomy" id="256645"/>
    <lineage>
        <taxon>Eukaryota</taxon>
        <taxon>Fungi</taxon>
        <taxon>Dikarya</taxon>
        <taxon>Ascomycota</taxon>
        <taxon>Pezizomycotina</taxon>
        <taxon>Dothideomycetes</taxon>
        <taxon>Pleosporomycetidae</taxon>
        <taxon>Pleosporales</taxon>
        <taxon>Torulaceae</taxon>
        <taxon>Dendryphion</taxon>
    </lineage>
</organism>
<feature type="signal peptide" evidence="1">
    <location>
        <begin position="1"/>
        <end position="18"/>
    </location>
</feature>
<protein>
    <submittedName>
        <fullName evidence="2">Uncharacterized protein</fullName>
    </submittedName>
</protein>
<feature type="chain" id="PRO_5040387820" evidence="1">
    <location>
        <begin position="19"/>
        <end position="141"/>
    </location>
</feature>
<comment type="caution">
    <text evidence="2">The sequence shown here is derived from an EMBL/GenBank/DDBJ whole genome shotgun (WGS) entry which is preliminary data.</text>
</comment>
<keyword evidence="1" id="KW-0732">Signal</keyword>
<reference evidence="2" key="1">
    <citation type="journal article" date="2021" name="Nat. Commun.">
        <title>Genetic determinants of endophytism in the Arabidopsis root mycobiome.</title>
        <authorList>
            <person name="Mesny F."/>
            <person name="Miyauchi S."/>
            <person name="Thiergart T."/>
            <person name="Pickel B."/>
            <person name="Atanasova L."/>
            <person name="Karlsson M."/>
            <person name="Huettel B."/>
            <person name="Barry K.W."/>
            <person name="Haridas S."/>
            <person name="Chen C."/>
            <person name="Bauer D."/>
            <person name="Andreopoulos W."/>
            <person name="Pangilinan J."/>
            <person name="LaButti K."/>
            <person name="Riley R."/>
            <person name="Lipzen A."/>
            <person name="Clum A."/>
            <person name="Drula E."/>
            <person name="Henrissat B."/>
            <person name="Kohler A."/>
            <person name="Grigoriev I.V."/>
            <person name="Martin F.M."/>
            <person name="Hacquard S."/>
        </authorList>
    </citation>
    <scope>NUCLEOTIDE SEQUENCE</scope>
    <source>
        <strain evidence="2">MPI-CAGE-CH-0243</strain>
    </source>
</reference>
<accession>A0A9P9CY93</accession>
<sequence>MLFTSIFSAVLICGITRAAPLEEQAHKRASFKAAYLTTDWDWGNGYKTGDREIFWSAFNGQCIELAGTKFDRTVSSFGPEPNVACFIHEEPGCKGKYEPAEKLYVLNPGYARLGNLNWEDKIRSFECWVVESDGFSVHHVE</sequence>